<name>A0A9W9CE89_9PLEO</name>
<dbReference type="GeneID" id="80905655"/>
<proteinExistence type="predicted"/>
<feature type="region of interest" description="Disordered" evidence="1">
    <location>
        <begin position="137"/>
        <end position="364"/>
    </location>
</feature>
<feature type="region of interest" description="Disordered" evidence="1">
    <location>
        <begin position="31"/>
        <end position="60"/>
    </location>
</feature>
<dbReference type="OrthoDB" id="5425130at2759"/>
<keyword evidence="3" id="KW-1185">Reference proteome</keyword>
<reference evidence="2" key="1">
    <citation type="submission" date="2022-10" db="EMBL/GenBank/DDBJ databases">
        <title>Tapping the CABI collections for fungal endophytes: first genome assemblies for Collariella, Neodidymelliopsis, Ascochyta clinopodiicola, Didymella pomorum, Didymosphaeria variabile, Neocosmospora piperis and Neocucurbitaria cava.</title>
        <authorList>
            <person name="Hill R."/>
        </authorList>
    </citation>
    <scope>NUCLEOTIDE SEQUENCE</scope>
    <source>
        <strain evidence="2">IMI 356815</strain>
    </source>
</reference>
<evidence type="ECO:0000313" key="2">
    <source>
        <dbReference type="EMBL" id="KAJ4357549.1"/>
    </source>
</evidence>
<feature type="compositionally biased region" description="Basic and acidic residues" evidence="1">
    <location>
        <begin position="188"/>
        <end position="206"/>
    </location>
</feature>
<gene>
    <name evidence="2" type="ORF">N0V89_002125</name>
</gene>
<evidence type="ECO:0000313" key="3">
    <source>
        <dbReference type="Proteomes" id="UP001140513"/>
    </source>
</evidence>
<dbReference type="EMBL" id="JAPEUX010000002">
    <property type="protein sequence ID" value="KAJ4357549.1"/>
    <property type="molecule type" value="Genomic_DNA"/>
</dbReference>
<accession>A0A9W9CE89</accession>
<dbReference type="RefSeq" id="XP_056074408.1">
    <property type="nucleotide sequence ID" value="XM_056210935.1"/>
</dbReference>
<organism evidence="2 3">
    <name type="scientific">Didymosphaeria variabile</name>
    <dbReference type="NCBI Taxonomy" id="1932322"/>
    <lineage>
        <taxon>Eukaryota</taxon>
        <taxon>Fungi</taxon>
        <taxon>Dikarya</taxon>
        <taxon>Ascomycota</taxon>
        <taxon>Pezizomycotina</taxon>
        <taxon>Dothideomycetes</taxon>
        <taxon>Pleosporomycetidae</taxon>
        <taxon>Pleosporales</taxon>
        <taxon>Massarineae</taxon>
        <taxon>Didymosphaeriaceae</taxon>
        <taxon>Didymosphaeria</taxon>
    </lineage>
</organism>
<feature type="compositionally biased region" description="Polar residues" evidence="1">
    <location>
        <begin position="173"/>
        <end position="186"/>
    </location>
</feature>
<evidence type="ECO:0000256" key="1">
    <source>
        <dbReference type="SAM" id="MobiDB-lite"/>
    </source>
</evidence>
<dbReference type="AlphaFoldDB" id="A0A9W9CE89"/>
<dbReference type="Proteomes" id="UP001140513">
    <property type="component" value="Unassembled WGS sequence"/>
</dbReference>
<sequence>MAHQGLNLAPSSRQDIISALLNDYGSSFDDGNNSPYKMSPAPAFKELPPSPPPERASARDYSNDKASHAFRKMNTPFQLRGKQYLWHFGGGYTWLGYTSVARLTRWVELFRWFSIQNCIQTPKAKIGTTLLDIDPELPSAPKIASQPETQNPFTAPADEKDLPPPPPEKSTRRQQSAMGNQSSTVRSPRKDSLHSQDGKDDMEPVRRKPLPKFTSLADLGNGPRGGKGGPLPQPRARKQSLEDTEDDRGRTMVRNDGAETVPRENAPPKLREQPTPMVAPRIVNPLPPTPKDESVAAAPIPSKKPFGGMGLPSNPKHKKGKSDTGFDVLKSATSPRAPQHQQHPAPQTITPGPTPPQPKPKTCEMRELWIKLG</sequence>
<protein>
    <submittedName>
        <fullName evidence="2">Uncharacterized protein</fullName>
    </submittedName>
</protein>
<comment type="caution">
    <text evidence="2">The sequence shown here is derived from an EMBL/GenBank/DDBJ whole genome shotgun (WGS) entry which is preliminary data.</text>
</comment>
<feature type="compositionally biased region" description="Low complexity" evidence="1">
    <location>
        <begin position="335"/>
        <end position="351"/>
    </location>
</feature>